<reference evidence="1" key="1">
    <citation type="submission" date="2022-11" db="EMBL/GenBank/DDBJ databases">
        <title>Centuries of genome instability and evolution in soft-shell clam transmissible cancer (bioRxiv).</title>
        <authorList>
            <person name="Hart S.F.M."/>
            <person name="Yonemitsu M.A."/>
            <person name="Giersch R.M."/>
            <person name="Beal B.F."/>
            <person name="Arriagada G."/>
            <person name="Davis B.W."/>
            <person name="Ostrander E.A."/>
            <person name="Goff S.P."/>
            <person name="Metzger M.J."/>
        </authorList>
    </citation>
    <scope>NUCLEOTIDE SEQUENCE</scope>
    <source>
        <strain evidence="1">MELC-2E11</strain>
        <tissue evidence="1">Siphon/mantle</tissue>
    </source>
</reference>
<accession>A0ABY7FI30</accession>
<keyword evidence="2" id="KW-1185">Reference proteome</keyword>
<gene>
    <name evidence="1" type="ORF">MAR_015761</name>
</gene>
<sequence>MLKECEEDYNVSCTDIMCTHFVLKVVFLQQCHGECKNLATAALPTGKAAPTVMRVTDTQTKQAAGTGLGETSAGVEVLVWT</sequence>
<evidence type="ECO:0000313" key="2">
    <source>
        <dbReference type="Proteomes" id="UP001164746"/>
    </source>
</evidence>
<dbReference type="EMBL" id="CP111023">
    <property type="protein sequence ID" value="WAR21787.1"/>
    <property type="molecule type" value="Genomic_DNA"/>
</dbReference>
<protein>
    <submittedName>
        <fullName evidence="1">Uncharacterized protein</fullName>
    </submittedName>
</protein>
<name>A0ABY7FI30_MYAAR</name>
<organism evidence="1 2">
    <name type="scientific">Mya arenaria</name>
    <name type="common">Soft-shell clam</name>
    <dbReference type="NCBI Taxonomy" id="6604"/>
    <lineage>
        <taxon>Eukaryota</taxon>
        <taxon>Metazoa</taxon>
        <taxon>Spiralia</taxon>
        <taxon>Lophotrochozoa</taxon>
        <taxon>Mollusca</taxon>
        <taxon>Bivalvia</taxon>
        <taxon>Autobranchia</taxon>
        <taxon>Heteroconchia</taxon>
        <taxon>Euheterodonta</taxon>
        <taxon>Imparidentia</taxon>
        <taxon>Neoheterodontei</taxon>
        <taxon>Myida</taxon>
        <taxon>Myoidea</taxon>
        <taxon>Myidae</taxon>
        <taxon>Mya</taxon>
    </lineage>
</organism>
<evidence type="ECO:0000313" key="1">
    <source>
        <dbReference type="EMBL" id="WAR21787.1"/>
    </source>
</evidence>
<proteinExistence type="predicted"/>
<dbReference type="Proteomes" id="UP001164746">
    <property type="component" value="Chromosome 12"/>
</dbReference>